<dbReference type="OrthoDB" id="9798230at2"/>
<organism evidence="6 7">
    <name type="scientific">Bifidobacterium choerinum</name>
    <dbReference type="NCBI Taxonomy" id="35760"/>
    <lineage>
        <taxon>Bacteria</taxon>
        <taxon>Bacillati</taxon>
        <taxon>Actinomycetota</taxon>
        <taxon>Actinomycetes</taxon>
        <taxon>Bifidobacteriales</taxon>
        <taxon>Bifidobacteriaceae</taxon>
        <taxon>Bifidobacterium</taxon>
    </lineage>
</organism>
<accession>A0A087AEK7</accession>
<evidence type="ECO:0000313" key="6">
    <source>
        <dbReference type="EMBL" id="KFI57207.1"/>
    </source>
</evidence>
<comment type="caution">
    <text evidence="6">The sequence shown here is derived from an EMBL/GenBank/DDBJ whole genome shotgun (WGS) entry which is preliminary data.</text>
</comment>
<evidence type="ECO:0000256" key="1">
    <source>
        <dbReference type="ARBA" id="ARBA00022630"/>
    </source>
</evidence>
<dbReference type="InterPro" id="IPR050627">
    <property type="entry name" value="Nitroreductase/BluB"/>
</dbReference>
<dbReference type="RefSeq" id="WP_034256305.1">
    <property type="nucleotide sequence ID" value="NZ_JGYU01000006.1"/>
</dbReference>
<feature type="compositionally biased region" description="Basic residues" evidence="4">
    <location>
        <begin position="274"/>
        <end position="291"/>
    </location>
</feature>
<proteinExistence type="predicted"/>
<evidence type="ECO:0000313" key="7">
    <source>
        <dbReference type="Proteomes" id="UP000028995"/>
    </source>
</evidence>
<protein>
    <submittedName>
        <fullName evidence="6">Nitroreductase (Oxidoreductase)</fullName>
    </submittedName>
</protein>
<dbReference type="PANTHER" id="PTHR23026">
    <property type="entry name" value="NADPH NITROREDUCTASE"/>
    <property type="match status" value="1"/>
</dbReference>
<dbReference type="Proteomes" id="UP000028995">
    <property type="component" value="Unassembled WGS sequence"/>
</dbReference>
<evidence type="ECO:0000256" key="4">
    <source>
        <dbReference type="SAM" id="MobiDB-lite"/>
    </source>
</evidence>
<evidence type="ECO:0000256" key="3">
    <source>
        <dbReference type="ARBA" id="ARBA00023002"/>
    </source>
</evidence>
<dbReference type="InterPro" id="IPR000415">
    <property type="entry name" value="Nitroreductase-like"/>
</dbReference>
<keyword evidence="7" id="KW-1185">Reference proteome</keyword>
<dbReference type="Pfam" id="PF00881">
    <property type="entry name" value="Nitroreductase"/>
    <property type="match status" value="1"/>
</dbReference>
<keyword evidence="1" id="KW-0285">Flavoprotein</keyword>
<dbReference type="eggNOG" id="COG0778">
    <property type="taxonomic scope" value="Bacteria"/>
</dbReference>
<keyword evidence="2" id="KW-0288">FMN</keyword>
<keyword evidence="3" id="KW-0560">Oxidoreductase</keyword>
<evidence type="ECO:0000259" key="5">
    <source>
        <dbReference type="Pfam" id="PF00881"/>
    </source>
</evidence>
<dbReference type="STRING" id="35760.BCHO_1239"/>
<name>A0A087AEK7_9BIFI</name>
<dbReference type="CDD" id="cd02136">
    <property type="entry name" value="PnbA_NfnB-like"/>
    <property type="match status" value="1"/>
</dbReference>
<dbReference type="EMBL" id="JGYU01000006">
    <property type="protein sequence ID" value="KFI57207.1"/>
    <property type="molecule type" value="Genomic_DNA"/>
</dbReference>
<gene>
    <name evidence="6" type="ORF">BCHO_1239</name>
</gene>
<reference evidence="6 7" key="1">
    <citation type="submission" date="2014-03" db="EMBL/GenBank/DDBJ databases">
        <title>Genomics of Bifidobacteria.</title>
        <authorList>
            <person name="Ventura M."/>
            <person name="Milani C."/>
            <person name="Lugli G.A."/>
        </authorList>
    </citation>
    <scope>NUCLEOTIDE SEQUENCE [LARGE SCALE GENOMIC DNA]</scope>
    <source>
        <strain evidence="6 7">LMG 10510</strain>
    </source>
</reference>
<dbReference type="Gene3D" id="3.40.109.10">
    <property type="entry name" value="NADH Oxidase"/>
    <property type="match status" value="1"/>
</dbReference>
<dbReference type="InterPro" id="IPR029479">
    <property type="entry name" value="Nitroreductase"/>
</dbReference>
<dbReference type="SUPFAM" id="SSF55469">
    <property type="entry name" value="FMN-dependent nitroreductase-like"/>
    <property type="match status" value="1"/>
</dbReference>
<sequence length="291" mass="32688">MEFEEAVRALHSVRDFKSQEIPDEVLTRIVAVAQRTPSWANSQPWKVYIAKGNTLEKIKREHLSKAMQAPRARRHAADPRSPWGRFPLENMQRWGERLTAFLGQDGMEMSQMQARLFNASALVYPTAQREVSPWMVYDIGAFSQTLMLAAKDNGVDSAPAYEVVRFADDIHAIMGIPDDEAIIAGIALGYPAEDRINDSHTDRDAAEDVLTIRKWPLPSVAWAVGIGAVRPCVPVFSRRRAFCGIRRRPARRTPPGRRTAPADPAKRCPIPRRAASRRAARRRRRSAACIG</sequence>
<dbReference type="AlphaFoldDB" id="A0A087AEK7"/>
<dbReference type="GO" id="GO:0016491">
    <property type="term" value="F:oxidoreductase activity"/>
    <property type="evidence" value="ECO:0007669"/>
    <property type="project" value="UniProtKB-KW"/>
</dbReference>
<feature type="region of interest" description="Disordered" evidence="4">
    <location>
        <begin position="247"/>
        <end position="291"/>
    </location>
</feature>
<evidence type="ECO:0000256" key="2">
    <source>
        <dbReference type="ARBA" id="ARBA00022643"/>
    </source>
</evidence>
<dbReference type="PANTHER" id="PTHR23026:SF90">
    <property type="entry name" value="IODOTYROSINE DEIODINASE 1"/>
    <property type="match status" value="1"/>
</dbReference>
<feature type="domain" description="Nitroreductase" evidence="5">
    <location>
        <begin position="11"/>
        <end position="190"/>
    </location>
</feature>